<name>A0ABN7WA83_GIGMA</name>
<feature type="non-terminal residue" evidence="1">
    <location>
        <position position="69"/>
    </location>
</feature>
<dbReference type="SUPFAM" id="SSF53098">
    <property type="entry name" value="Ribonuclease H-like"/>
    <property type="match status" value="1"/>
</dbReference>
<sequence>MDGSLVRTSTEKGGMDRMGASWVQIGLDKKEILDTGYVVRLKEIHLSLVKVKSHSGILWNEIADHLARQ</sequence>
<evidence type="ECO:0000313" key="1">
    <source>
        <dbReference type="EMBL" id="CAG8824155.1"/>
    </source>
</evidence>
<dbReference type="Gene3D" id="3.30.420.10">
    <property type="entry name" value="Ribonuclease H-like superfamily/Ribonuclease H"/>
    <property type="match status" value="1"/>
</dbReference>
<evidence type="ECO:0000313" key="2">
    <source>
        <dbReference type="Proteomes" id="UP000789901"/>
    </source>
</evidence>
<protein>
    <submittedName>
        <fullName evidence="1">43407_t:CDS:1</fullName>
    </submittedName>
</protein>
<dbReference type="Proteomes" id="UP000789901">
    <property type="component" value="Unassembled WGS sequence"/>
</dbReference>
<keyword evidence="2" id="KW-1185">Reference proteome</keyword>
<reference evidence="1 2" key="1">
    <citation type="submission" date="2021-06" db="EMBL/GenBank/DDBJ databases">
        <authorList>
            <person name="Kallberg Y."/>
            <person name="Tangrot J."/>
            <person name="Rosling A."/>
        </authorList>
    </citation>
    <scope>NUCLEOTIDE SEQUENCE [LARGE SCALE GENOMIC DNA]</scope>
    <source>
        <strain evidence="1 2">120-4 pot B 10/14</strain>
    </source>
</reference>
<gene>
    <name evidence="1" type="ORF">GMARGA_LOCUS28509</name>
</gene>
<dbReference type="InterPro" id="IPR012337">
    <property type="entry name" value="RNaseH-like_sf"/>
</dbReference>
<dbReference type="EMBL" id="CAJVQB010036571">
    <property type="protein sequence ID" value="CAG8824155.1"/>
    <property type="molecule type" value="Genomic_DNA"/>
</dbReference>
<comment type="caution">
    <text evidence="1">The sequence shown here is derived from an EMBL/GenBank/DDBJ whole genome shotgun (WGS) entry which is preliminary data.</text>
</comment>
<proteinExistence type="predicted"/>
<accession>A0ABN7WA83</accession>
<dbReference type="InterPro" id="IPR036397">
    <property type="entry name" value="RNaseH_sf"/>
</dbReference>
<organism evidence="1 2">
    <name type="scientific">Gigaspora margarita</name>
    <dbReference type="NCBI Taxonomy" id="4874"/>
    <lineage>
        <taxon>Eukaryota</taxon>
        <taxon>Fungi</taxon>
        <taxon>Fungi incertae sedis</taxon>
        <taxon>Mucoromycota</taxon>
        <taxon>Glomeromycotina</taxon>
        <taxon>Glomeromycetes</taxon>
        <taxon>Diversisporales</taxon>
        <taxon>Gigasporaceae</taxon>
        <taxon>Gigaspora</taxon>
    </lineage>
</organism>